<proteinExistence type="predicted"/>
<dbReference type="InParanoid" id="A0A0C2WCB3"/>
<evidence type="ECO:0000313" key="3">
    <source>
        <dbReference type="EMBL" id="KIL54221.1"/>
    </source>
</evidence>
<reference evidence="3 4" key="1">
    <citation type="submission" date="2014-04" db="EMBL/GenBank/DDBJ databases">
        <title>Evolutionary Origins and Diversification of the Mycorrhizal Mutualists.</title>
        <authorList>
            <consortium name="DOE Joint Genome Institute"/>
            <consortium name="Mycorrhizal Genomics Consortium"/>
            <person name="Kohler A."/>
            <person name="Kuo A."/>
            <person name="Nagy L.G."/>
            <person name="Floudas D."/>
            <person name="Copeland A."/>
            <person name="Barry K.W."/>
            <person name="Cichocki N."/>
            <person name="Veneault-Fourrey C."/>
            <person name="LaButti K."/>
            <person name="Lindquist E.A."/>
            <person name="Lipzen A."/>
            <person name="Lundell T."/>
            <person name="Morin E."/>
            <person name="Murat C."/>
            <person name="Riley R."/>
            <person name="Ohm R."/>
            <person name="Sun H."/>
            <person name="Tunlid A."/>
            <person name="Henrissat B."/>
            <person name="Grigoriev I.V."/>
            <person name="Hibbett D.S."/>
            <person name="Martin F."/>
        </authorList>
    </citation>
    <scope>NUCLEOTIDE SEQUENCE [LARGE SCALE GENOMIC DNA]</scope>
    <source>
        <strain evidence="3 4">Koide BX008</strain>
    </source>
</reference>
<dbReference type="Proteomes" id="UP000054549">
    <property type="component" value="Unassembled WGS sequence"/>
</dbReference>
<evidence type="ECO:0000313" key="4">
    <source>
        <dbReference type="Proteomes" id="UP000054549"/>
    </source>
</evidence>
<dbReference type="InterPro" id="IPR027417">
    <property type="entry name" value="P-loop_NTPase"/>
</dbReference>
<dbReference type="PANTHER" id="PTHR10039">
    <property type="entry name" value="AMELOGENIN"/>
    <property type="match status" value="1"/>
</dbReference>
<dbReference type="Pfam" id="PF24883">
    <property type="entry name" value="NPHP3_N"/>
    <property type="match status" value="1"/>
</dbReference>
<accession>A0A0C2WCB3</accession>
<name>A0A0C2WCB3_AMAMK</name>
<dbReference type="InterPro" id="IPR007111">
    <property type="entry name" value="NACHT_NTPase"/>
</dbReference>
<sequence>MTTAQLQGAYGFSISGNPNFTNIGYMTQTHVNNYGGSHGLEHMEKFVSFSAFHNSPIQDPDRKCHPGTRLGVLNRIRNWFNNTTSAERAFWLHGPAGAGKSAIAQTIARSCNQGQVAATFFFYRSDTSRNDGNCLFTTIAWQLAFLIPGVKDHIARALDRRPDLPRMDVETQFEEFILRPFQALKNVSTHLRSHVVIIDGVDECIDDKLQRRFLKLIGNAIKDNHIPLRFLICSRPEAHIQETIDRFPKPNLQIDLASLDDANHDIEKYLKDEFSRIASEQDLDSTTWPGHEKIQQVIYKSSGQFIYASTVIRCVSDEYNSAVAQLDIILGLKPPSSKSPFAELDALFMDILERQPDQAFLMTFLALLVARLSITPDSNQRAGNDDFHLDDAMVMNVSEYELHRKLRFFARFVSFWPILHGPRNRTKTIPRLNHRFSCSVRRENNQTA</sequence>
<dbReference type="InterPro" id="IPR056884">
    <property type="entry name" value="NPHP3-like_N"/>
</dbReference>
<gene>
    <name evidence="3" type="ORF">M378DRAFT_862621</name>
</gene>
<keyword evidence="4" id="KW-1185">Reference proteome</keyword>
<organism evidence="3 4">
    <name type="scientific">Amanita muscaria (strain Koide BX008)</name>
    <dbReference type="NCBI Taxonomy" id="946122"/>
    <lineage>
        <taxon>Eukaryota</taxon>
        <taxon>Fungi</taxon>
        <taxon>Dikarya</taxon>
        <taxon>Basidiomycota</taxon>
        <taxon>Agaricomycotina</taxon>
        <taxon>Agaricomycetes</taxon>
        <taxon>Agaricomycetidae</taxon>
        <taxon>Agaricales</taxon>
        <taxon>Pluteineae</taxon>
        <taxon>Amanitaceae</taxon>
        <taxon>Amanita</taxon>
    </lineage>
</organism>
<feature type="domain" description="NACHT" evidence="2">
    <location>
        <begin position="88"/>
        <end position="238"/>
    </location>
</feature>
<dbReference type="OrthoDB" id="5967843at2759"/>
<dbReference type="PROSITE" id="PS50837">
    <property type="entry name" value="NACHT"/>
    <property type="match status" value="1"/>
</dbReference>
<dbReference type="STRING" id="946122.A0A0C2WCB3"/>
<keyword evidence="1" id="KW-0677">Repeat</keyword>
<dbReference type="HOGENOM" id="CLU_000288_6_10_1"/>
<dbReference type="SUPFAM" id="SSF52540">
    <property type="entry name" value="P-loop containing nucleoside triphosphate hydrolases"/>
    <property type="match status" value="1"/>
</dbReference>
<dbReference type="AlphaFoldDB" id="A0A0C2WCB3"/>
<dbReference type="Gene3D" id="3.40.50.300">
    <property type="entry name" value="P-loop containing nucleotide triphosphate hydrolases"/>
    <property type="match status" value="1"/>
</dbReference>
<evidence type="ECO:0000256" key="1">
    <source>
        <dbReference type="ARBA" id="ARBA00022737"/>
    </source>
</evidence>
<dbReference type="PANTHER" id="PTHR10039:SF17">
    <property type="entry name" value="FUNGAL STAND N-TERMINAL GOODBYE DOMAIN-CONTAINING PROTEIN-RELATED"/>
    <property type="match status" value="1"/>
</dbReference>
<evidence type="ECO:0000259" key="2">
    <source>
        <dbReference type="PROSITE" id="PS50837"/>
    </source>
</evidence>
<protein>
    <recommendedName>
        <fullName evidence="2">NACHT domain-containing protein</fullName>
    </recommendedName>
</protein>
<dbReference type="EMBL" id="KN818875">
    <property type="protein sequence ID" value="KIL54221.1"/>
    <property type="molecule type" value="Genomic_DNA"/>
</dbReference>